<dbReference type="GO" id="GO:0009977">
    <property type="term" value="F:proton motive force dependent protein transmembrane transporter activity"/>
    <property type="evidence" value="ECO:0007669"/>
    <property type="project" value="TreeGrafter"/>
</dbReference>
<evidence type="ECO:0000256" key="3">
    <source>
        <dbReference type="ARBA" id="ARBA00022989"/>
    </source>
</evidence>
<feature type="transmembrane region" description="Helical" evidence="5">
    <location>
        <begin position="215"/>
        <end position="236"/>
    </location>
</feature>
<evidence type="ECO:0008006" key="7">
    <source>
        <dbReference type="Google" id="ProtNLM"/>
    </source>
</evidence>
<dbReference type="HAMAP" id="MF_00902">
    <property type="entry name" value="TatC"/>
    <property type="match status" value="1"/>
</dbReference>
<evidence type="ECO:0000313" key="6">
    <source>
        <dbReference type="EMBL" id="VAW37380.1"/>
    </source>
</evidence>
<evidence type="ECO:0000256" key="2">
    <source>
        <dbReference type="ARBA" id="ARBA00022692"/>
    </source>
</evidence>
<dbReference type="GO" id="GO:0065002">
    <property type="term" value="P:intracellular protein transmembrane transport"/>
    <property type="evidence" value="ECO:0007669"/>
    <property type="project" value="TreeGrafter"/>
</dbReference>
<proteinExistence type="inferred from homology"/>
<dbReference type="InterPro" id="IPR002033">
    <property type="entry name" value="TatC"/>
</dbReference>
<evidence type="ECO:0000256" key="5">
    <source>
        <dbReference type="SAM" id="Phobius"/>
    </source>
</evidence>
<accession>A0A3B0V9E1</accession>
<dbReference type="EMBL" id="UOEX01000210">
    <property type="protein sequence ID" value="VAW37380.1"/>
    <property type="molecule type" value="Genomic_DNA"/>
</dbReference>
<dbReference type="PANTHER" id="PTHR30371">
    <property type="entry name" value="SEC-INDEPENDENT PROTEIN TRANSLOCASE PROTEIN TATC"/>
    <property type="match status" value="1"/>
</dbReference>
<evidence type="ECO:0000256" key="1">
    <source>
        <dbReference type="ARBA" id="ARBA00004141"/>
    </source>
</evidence>
<reference evidence="6" key="1">
    <citation type="submission" date="2018-06" db="EMBL/GenBank/DDBJ databases">
        <authorList>
            <person name="Zhirakovskaya E."/>
        </authorList>
    </citation>
    <scope>NUCLEOTIDE SEQUENCE</scope>
</reference>
<protein>
    <recommendedName>
        <fullName evidence="7">Twin-arginine translocation protein TatC</fullName>
    </recommendedName>
</protein>
<keyword evidence="3 5" id="KW-1133">Transmembrane helix</keyword>
<sequence>MNEVNDYFLKHLKELRSRLIVSFLSVVLFSSAAYFFIQPLSRQLVAPLFQADPKLATLVYTNLTEALFSYIKLSILVGIAAASPIIVYEAWMFVSPGLRRREKRQIFLVVFLASALFTCGVLFSYFIVLPEMLSFFMSFARQNLKPMPRFGLYLTFVARNALAFGLAFEVPFLMAAAAKIGLVDSRYFRKHRLYAYIAMMGLAIMLTVGDMFSALLLTVPLGLLYETGIWIGALLGKKKSPGELKKVD</sequence>
<dbReference type="NCBIfam" id="TIGR00945">
    <property type="entry name" value="tatC"/>
    <property type="match status" value="1"/>
</dbReference>
<dbReference type="PRINTS" id="PR01840">
    <property type="entry name" value="TATCFAMILY"/>
</dbReference>
<gene>
    <name evidence="6" type="ORF">MNBD_DELTA03-166</name>
</gene>
<evidence type="ECO:0000256" key="4">
    <source>
        <dbReference type="ARBA" id="ARBA00023136"/>
    </source>
</evidence>
<dbReference type="Pfam" id="PF00902">
    <property type="entry name" value="TatC"/>
    <property type="match status" value="1"/>
</dbReference>
<comment type="subcellular location">
    <subcellularLocation>
        <location evidence="1">Membrane</location>
        <topology evidence="1">Multi-pass membrane protein</topology>
    </subcellularLocation>
</comment>
<keyword evidence="2 5" id="KW-0812">Transmembrane</keyword>
<dbReference type="AlphaFoldDB" id="A0A3B0V9E1"/>
<feature type="transmembrane region" description="Helical" evidence="5">
    <location>
        <begin position="19"/>
        <end position="37"/>
    </location>
</feature>
<feature type="transmembrane region" description="Helical" evidence="5">
    <location>
        <begin position="193"/>
        <end position="209"/>
    </location>
</feature>
<name>A0A3B0V9E1_9ZZZZ</name>
<keyword evidence="4 5" id="KW-0472">Membrane</keyword>
<feature type="transmembrane region" description="Helical" evidence="5">
    <location>
        <begin position="150"/>
        <end position="172"/>
    </location>
</feature>
<dbReference type="PANTHER" id="PTHR30371:SF0">
    <property type="entry name" value="SEC-INDEPENDENT PROTEIN TRANSLOCASE PROTEIN TATC, CHLOROPLASTIC-RELATED"/>
    <property type="match status" value="1"/>
</dbReference>
<feature type="transmembrane region" description="Helical" evidence="5">
    <location>
        <begin position="70"/>
        <end position="94"/>
    </location>
</feature>
<dbReference type="GO" id="GO:0043953">
    <property type="term" value="P:protein transport by the Tat complex"/>
    <property type="evidence" value="ECO:0007669"/>
    <property type="project" value="TreeGrafter"/>
</dbReference>
<organism evidence="6">
    <name type="scientific">hydrothermal vent metagenome</name>
    <dbReference type="NCBI Taxonomy" id="652676"/>
    <lineage>
        <taxon>unclassified sequences</taxon>
        <taxon>metagenomes</taxon>
        <taxon>ecological metagenomes</taxon>
    </lineage>
</organism>
<feature type="transmembrane region" description="Helical" evidence="5">
    <location>
        <begin position="106"/>
        <end position="130"/>
    </location>
</feature>
<dbReference type="GO" id="GO:0033281">
    <property type="term" value="C:TAT protein transport complex"/>
    <property type="evidence" value="ECO:0007669"/>
    <property type="project" value="TreeGrafter"/>
</dbReference>